<keyword evidence="5 12" id="KW-0479">Metal-binding</keyword>
<keyword evidence="4 13" id="KW-0645">Protease</keyword>
<evidence type="ECO:0000259" key="15">
    <source>
        <dbReference type="Pfam" id="PF03413"/>
    </source>
</evidence>
<keyword evidence="6 13" id="KW-0732">Signal</keyword>
<evidence type="ECO:0000256" key="1">
    <source>
        <dbReference type="ARBA" id="ARBA00004613"/>
    </source>
</evidence>
<dbReference type="Pfam" id="PF02128">
    <property type="entry name" value="Peptidase_M36"/>
    <property type="match status" value="1"/>
</dbReference>
<evidence type="ECO:0000256" key="7">
    <source>
        <dbReference type="ARBA" id="ARBA00022801"/>
    </source>
</evidence>
<evidence type="ECO:0000256" key="2">
    <source>
        <dbReference type="ARBA" id="ARBA00006006"/>
    </source>
</evidence>
<dbReference type="CDD" id="cd09596">
    <property type="entry name" value="M36"/>
    <property type="match status" value="1"/>
</dbReference>
<dbReference type="EC" id="3.4.24.-" evidence="13"/>
<dbReference type="SUPFAM" id="SSF55486">
    <property type="entry name" value="Metalloproteases ('zincins'), catalytic domain"/>
    <property type="match status" value="1"/>
</dbReference>
<feature type="signal peptide" evidence="13">
    <location>
        <begin position="1"/>
        <end position="18"/>
    </location>
</feature>
<feature type="domain" description="FTP" evidence="16">
    <location>
        <begin position="95"/>
        <end position="144"/>
    </location>
</feature>
<evidence type="ECO:0000256" key="8">
    <source>
        <dbReference type="ARBA" id="ARBA00022833"/>
    </source>
</evidence>
<dbReference type="EMBL" id="DS022300">
    <property type="protein sequence ID" value="OAJ36180.1"/>
    <property type="molecule type" value="Genomic_DNA"/>
</dbReference>
<dbReference type="PRINTS" id="PR00999">
    <property type="entry name" value="FUNGALYSIN"/>
</dbReference>
<evidence type="ECO:0000256" key="11">
    <source>
        <dbReference type="PIRSR" id="PIRSR601842-1"/>
    </source>
</evidence>
<dbReference type="Gene3D" id="3.10.170.10">
    <property type="match status" value="1"/>
</dbReference>
<evidence type="ECO:0000256" key="14">
    <source>
        <dbReference type="SAM" id="MobiDB-lite"/>
    </source>
</evidence>
<reference evidence="17 18" key="2">
    <citation type="submission" date="2016-05" db="EMBL/GenBank/DDBJ databases">
        <title>Lineage-specific infection strategies underlie the spectrum of fungal disease in amphibians.</title>
        <authorList>
            <person name="Cuomo C.A."/>
            <person name="Farrer R.A."/>
            <person name="James T."/>
            <person name="Longcore J."/>
            <person name="Birren B."/>
        </authorList>
    </citation>
    <scope>NUCLEOTIDE SEQUENCE [LARGE SCALE GENOMIC DNA]</scope>
    <source>
        <strain evidence="17 18">JEL423</strain>
    </source>
</reference>
<dbReference type="VEuPathDB" id="FungiDB:BDEG_20379"/>
<feature type="binding site" evidence="12">
    <location>
        <position position="411"/>
    </location>
    <ligand>
        <name>Zn(2+)</name>
        <dbReference type="ChEBI" id="CHEBI:29105"/>
        <note>catalytic</note>
    </ligand>
</feature>
<comment type="subcellular location">
    <subcellularLocation>
        <location evidence="1 13">Secreted</location>
    </subcellularLocation>
</comment>
<dbReference type="OrthoDB" id="3227768at2759"/>
<evidence type="ECO:0000259" key="16">
    <source>
        <dbReference type="Pfam" id="PF07504"/>
    </source>
</evidence>
<evidence type="ECO:0000256" key="12">
    <source>
        <dbReference type="PIRSR" id="PIRSR601842-2"/>
    </source>
</evidence>
<feature type="active site" evidence="11">
    <location>
        <position position="408"/>
    </location>
</feature>
<name>A0A177W983_BATDL</name>
<keyword evidence="8 12" id="KW-0862">Zinc</keyword>
<dbReference type="InterPro" id="IPR027268">
    <property type="entry name" value="Peptidase_M4/M1_CTD_sf"/>
</dbReference>
<feature type="binding site" evidence="12">
    <location>
        <position position="437"/>
    </location>
    <ligand>
        <name>Zn(2+)</name>
        <dbReference type="ChEBI" id="CHEBI:29105"/>
        <note>catalytic</note>
    </ligand>
</feature>
<dbReference type="PANTHER" id="PTHR33478">
    <property type="entry name" value="EXTRACELLULAR METALLOPROTEINASE MEP"/>
    <property type="match status" value="1"/>
</dbReference>
<evidence type="ECO:0000256" key="10">
    <source>
        <dbReference type="ARBA" id="ARBA00023145"/>
    </source>
</evidence>
<dbReference type="GO" id="GO:0005615">
    <property type="term" value="C:extracellular space"/>
    <property type="evidence" value="ECO:0007669"/>
    <property type="project" value="InterPro"/>
</dbReference>
<evidence type="ECO:0000256" key="4">
    <source>
        <dbReference type="ARBA" id="ARBA00022670"/>
    </source>
</evidence>
<feature type="compositionally biased region" description="Pro residues" evidence="14">
    <location>
        <begin position="644"/>
        <end position="660"/>
    </location>
</feature>
<dbReference type="GO" id="GO:0006508">
    <property type="term" value="P:proteolysis"/>
    <property type="evidence" value="ECO:0007669"/>
    <property type="project" value="UniProtKB-KW"/>
</dbReference>
<feature type="domain" description="PepSY" evidence="15">
    <location>
        <begin position="164"/>
        <end position="230"/>
    </location>
</feature>
<comment type="cofactor">
    <cofactor evidence="12">
        <name>Zn(2+)</name>
        <dbReference type="ChEBI" id="CHEBI:29105"/>
    </cofactor>
    <text evidence="12">Binds 1 zinc ion per subunit.</text>
</comment>
<evidence type="ECO:0000256" key="5">
    <source>
        <dbReference type="ARBA" id="ARBA00022723"/>
    </source>
</evidence>
<dbReference type="Proteomes" id="UP000077115">
    <property type="component" value="Unassembled WGS sequence"/>
</dbReference>
<dbReference type="Pfam" id="PF03413">
    <property type="entry name" value="PepSY"/>
    <property type="match status" value="1"/>
</dbReference>
<feature type="compositionally biased region" description="Polar residues" evidence="14">
    <location>
        <begin position="718"/>
        <end position="731"/>
    </location>
</feature>
<dbReference type="AlphaFoldDB" id="A0A177W983"/>
<proteinExistence type="inferred from homology"/>
<dbReference type="PANTHER" id="PTHR33478:SF1">
    <property type="entry name" value="EXTRACELLULAR METALLOPROTEINASE MEP"/>
    <property type="match status" value="1"/>
</dbReference>
<evidence type="ECO:0000256" key="13">
    <source>
        <dbReference type="RuleBase" id="RU364017"/>
    </source>
</evidence>
<evidence type="ECO:0000256" key="6">
    <source>
        <dbReference type="ARBA" id="ARBA00022729"/>
    </source>
</evidence>
<dbReference type="SMR" id="A0A177W983"/>
<protein>
    <recommendedName>
        <fullName evidence="13">Extracellular metalloproteinase</fullName>
        <ecNumber evidence="13">3.4.24.-</ecNumber>
    </recommendedName>
    <alternativeName>
        <fullName evidence="13">Fungalysin</fullName>
    </alternativeName>
</protein>
<organism evidence="17 18">
    <name type="scientific">Batrachochytrium dendrobatidis (strain JEL423)</name>
    <dbReference type="NCBI Taxonomy" id="403673"/>
    <lineage>
        <taxon>Eukaryota</taxon>
        <taxon>Fungi</taxon>
        <taxon>Fungi incertae sedis</taxon>
        <taxon>Chytridiomycota</taxon>
        <taxon>Chytridiomycota incertae sedis</taxon>
        <taxon>Chytridiomycetes</taxon>
        <taxon>Rhizophydiales</taxon>
        <taxon>Rhizophydiales incertae sedis</taxon>
        <taxon>Batrachochytrium</taxon>
    </lineage>
</organism>
<keyword evidence="10 13" id="KW-0865">Zymogen</keyword>
<comment type="similarity">
    <text evidence="2 13">Belongs to the peptidase M36 family.</text>
</comment>
<evidence type="ECO:0000256" key="9">
    <source>
        <dbReference type="ARBA" id="ARBA00023049"/>
    </source>
</evidence>
<accession>A0A177W983</accession>
<evidence type="ECO:0000256" key="3">
    <source>
        <dbReference type="ARBA" id="ARBA00022525"/>
    </source>
</evidence>
<dbReference type="InterPro" id="IPR050371">
    <property type="entry name" value="Fungal_virulence_M36"/>
</dbReference>
<sequence>MFIPTVAFAFTFASCILAIPLKPVLPELQYIYRRSIGTKQPFFFPSASYEHVGSSKQGSSFSGSSSLTGSGSAPVNLGDFAIEFLSKLLNLDKSEFKIYNEYTDSSGTTHIYGAQITAEGARIANHQWSVNIQNNVVISYSASFGTENHIAKRDLKVAPAESYITVEEAIANAVKQTGVQYYADVAPTNEYIQTPDGSLRYTYKLEVRDPDLKNWMMVWVDAHTGQVLNVVDYSNKFSYKVVQLPNSNPEQGFSVVKDPEFAGSSPNGWTDGSRTLGNNVEVTDPSGRPGAGQGGIFDTNFNAQVDPRTPDNSQASTVNLFYVCNLVHDITYQYGFTEQNGNFQKDNFNKGGQGGDAVKINALNNRDTDNANFLTPPDGRSGIMNMFQFTDTNPRRDSGMDALVTIHEYMHGVSNRLTGGSATGQCLQNTESSGMGEGWSDWLSLVMTAKQGDKDVDPVAVGTYVTNSQRGIRSRPYSTDLGVNPLKNSDLARRNEVHDIGEVWAAMLWEVYWNLVNKNGFSANLFDAKQKAGNIIAIQVIIGGLMNQPCNPNFINAKNAILEADQQFYQGANRCEIIKGFSKRGLGPNAQSRSDDFSVPADCGGTGQNTPPPPPPPSTGGNPAPQGEPRRAPQGEPQRGPRRVPQPQPGPQRGPQPGPQRGPRRTPGQFPSPFPGPFPGPRRRPSPFPGQFPGQFPGPRRGPGQFPGFPRRNGRFSSPSLDNPNFPQGQRASLEALFRDLEKLGF</sequence>
<feature type="compositionally biased region" description="Low complexity" evidence="14">
    <location>
        <begin position="691"/>
        <end position="717"/>
    </location>
</feature>
<keyword evidence="9 13" id="KW-0482">Metalloprotease</keyword>
<dbReference type="InterPro" id="IPR001842">
    <property type="entry name" value="Peptidase_M36"/>
</dbReference>
<feature type="binding site" evidence="12">
    <location>
        <position position="407"/>
    </location>
    <ligand>
        <name>Zn(2+)</name>
        <dbReference type="ChEBI" id="CHEBI:29105"/>
        <note>catalytic</note>
    </ligand>
</feature>
<keyword evidence="7 13" id="KW-0378">Hydrolase</keyword>
<feature type="compositionally biased region" description="Pro residues" evidence="14">
    <location>
        <begin position="670"/>
        <end position="690"/>
    </location>
</feature>
<dbReference type="GO" id="GO:0004222">
    <property type="term" value="F:metalloendopeptidase activity"/>
    <property type="evidence" value="ECO:0007669"/>
    <property type="project" value="InterPro"/>
</dbReference>
<evidence type="ECO:0000313" key="17">
    <source>
        <dbReference type="EMBL" id="OAJ36180.1"/>
    </source>
</evidence>
<gene>
    <name evidence="17" type="ORF">BDEG_20379</name>
</gene>
<feature type="region of interest" description="Disordered" evidence="14">
    <location>
        <begin position="584"/>
        <end position="733"/>
    </location>
</feature>
<dbReference type="Gene3D" id="1.10.390.10">
    <property type="entry name" value="Neutral Protease Domain 2"/>
    <property type="match status" value="1"/>
</dbReference>
<feature type="chain" id="PRO_5009361862" description="Extracellular metalloproteinase" evidence="13">
    <location>
        <begin position="19"/>
        <end position="746"/>
    </location>
</feature>
<dbReference type="InterPro" id="IPR011096">
    <property type="entry name" value="FTP_domain"/>
</dbReference>
<dbReference type="InterPro" id="IPR025711">
    <property type="entry name" value="PepSY"/>
</dbReference>
<keyword evidence="3 13" id="KW-0964">Secreted</keyword>
<dbReference type="GO" id="GO:0008270">
    <property type="term" value="F:zinc ion binding"/>
    <property type="evidence" value="ECO:0007669"/>
    <property type="project" value="InterPro"/>
</dbReference>
<evidence type="ECO:0000313" key="18">
    <source>
        <dbReference type="Proteomes" id="UP000077115"/>
    </source>
</evidence>
<dbReference type="eggNOG" id="ENOG502QSNS">
    <property type="taxonomic scope" value="Eukaryota"/>
</dbReference>
<dbReference type="Pfam" id="PF07504">
    <property type="entry name" value="FTP"/>
    <property type="match status" value="1"/>
</dbReference>
<reference evidence="17 18" key="1">
    <citation type="submission" date="2006-10" db="EMBL/GenBank/DDBJ databases">
        <title>The Genome Sequence of Batrachochytrium dendrobatidis JEL423.</title>
        <authorList>
            <consortium name="The Broad Institute Genome Sequencing Platform"/>
            <person name="Birren B."/>
            <person name="Lander E."/>
            <person name="Galagan J."/>
            <person name="Cuomo C."/>
            <person name="Devon K."/>
            <person name="Jaffe D."/>
            <person name="Butler J."/>
            <person name="Alvarez P."/>
            <person name="Gnerre S."/>
            <person name="Grabherr M."/>
            <person name="Kleber M."/>
            <person name="Mauceli E."/>
            <person name="Brockman W."/>
            <person name="Young S."/>
            <person name="LaButti K."/>
            <person name="Sykes S."/>
            <person name="DeCaprio D."/>
            <person name="Crawford M."/>
            <person name="Koehrsen M."/>
            <person name="Engels R."/>
            <person name="Montgomery P."/>
            <person name="Pearson M."/>
            <person name="Howarth C."/>
            <person name="Larson L."/>
            <person name="White J."/>
            <person name="O'Leary S."/>
            <person name="Kodira C."/>
            <person name="Zeng Q."/>
            <person name="Yandava C."/>
            <person name="Alvarado L."/>
            <person name="Longcore J."/>
            <person name="James T."/>
        </authorList>
    </citation>
    <scope>NUCLEOTIDE SEQUENCE [LARGE SCALE GENOMIC DNA]</scope>
    <source>
        <strain evidence="17 18">JEL423</strain>
    </source>
</reference>